<reference evidence="1 2" key="1">
    <citation type="submission" date="2017-06" db="EMBL/GenBank/DDBJ databases">
        <authorList>
            <person name="Kim H.J."/>
            <person name="Triplett B.A."/>
        </authorList>
    </citation>
    <scope>NUCLEOTIDE SEQUENCE [LARGE SCALE GENOMIC DNA]</scope>
    <source>
        <strain evidence="1 2">U15</strain>
    </source>
</reference>
<proteinExistence type="predicted"/>
<dbReference type="OrthoDB" id="9800027at2"/>
<protein>
    <recommendedName>
        <fullName evidence="3">DUF4242 domain-containing protein</fullName>
    </recommendedName>
</protein>
<dbReference type="Pfam" id="PF14026">
    <property type="entry name" value="SCO4226-like"/>
    <property type="match status" value="1"/>
</dbReference>
<dbReference type="EMBL" id="FZOT01000031">
    <property type="protein sequence ID" value="SNT37441.1"/>
    <property type="molecule type" value="Genomic_DNA"/>
</dbReference>
<evidence type="ECO:0000313" key="2">
    <source>
        <dbReference type="Proteomes" id="UP000198284"/>
    </source>
</evidence>
<dbReference type="Proteomes" id="UP000198284">
    <property type="component" value="Unassembled WGS sequence"/>
</dbReference>
<name>A0A239M4C3_9BURK</name>
<gene>
    <name evidence="1" type="ORF">SAMN06265795_13112</name>
</gene>
<dbReference type="RefSeq" id="WP_089401802.1">
    <property type="nucleotide sequence ID" value="NZ_FZOT01000031.1"/>
</dbReference>
<keyword evidence="2" id="KW-1185">Reference proteome</keyword>
<dbReference type="AlphaFoldDB" id="A0A239M4C3"/>
<sequence length="91" mass="10098">MKRYIIERNIPGVDALDAGQRQAAAQTSNEALNKLQGKVAWLHSYVVADKTFCVYMAENEDVIREHARLSGFPANKISEVSSVLNPETAHN</sequence>
<evidence type="ECO:0000313" key="1">
    <source>
        <dbReference type="EMBL" id="SNT37441.1"/>
    </source>
</evidence>
<dbReference type="InterPro" id="IPR025336">
    <property type="entry name" value="SCO4226-like"/>
</dbReference>
<evidence type="ECO:0008006" key="3">
    <source>
        <dbReference type="Google" id="ProtNLM"/>
    </source>
</evidence>
<organism evidence="1 2">
    <name type="scientific">Noviherbaspirillum humi</name>
    <dbReference type="NCBI Taxonomy" id="1688639"/>
    <lineage>
        <taxon>Bacteria</taxon>
        <taxon>Pseudomonadati</taxon>
        <taxon>Pseudomonadota</taxon>
        <taxon>Betaproteobacteria</taxon>
        <taxon>Burkholderiales</taxon>
        <taxon>Oxalobacteraceae</taxon>
        <taxon>Noviherbaspirillum</taxon>
    </lineage>
</organism>
<accession>A0A239M4C3</accession>